<keyword evidence="2" id="KW-1185">Reference proteome</keyword>
<reference evidence="1 2" key="1">
    <citation type="journal article" date="2018" name="Evol. Lett.">
        <title>Horizontal gene cluster transfer increased hallucinogenic mushroom diversity.</title>
        <authorList>
            <person name="Reynolds H.T."/>
            <person name="Vijayakumar V."/>
            <person name="Gluck-Thaler E."/>
            <person name="Korotkin H.B."/>
            <person name="Matheny P.B."/>
            <person name="Slot J.C."/>
        </authorList>
    </citation>
    <scope>NUCLEOTIDE SEQUENCE [LARGE SCALE GENOMIC DNA]</scope>
    <source>
        <strain evidence="1 2">SRW20</strain>
    </source>
</reference>
<name>A0A409WEE3_9AGAR</name>
<dbReference type="OrthoDB" id="9975959at2759"/>
<dbReference type="Proteomes" id="UP000284706">
    <property type="component" value="Unassembled WGS sequence"/>
</dbReference>
<dbReference type="AlphaFoldDB" id="A0A409WEE3"/>
<protein>
    <submittedName>
        <fullName evidence="1">Uncharacterized protein</fullName>
    </submittedName>
</protein>
<evidence type="ECO:0000313" key="2">
    <source>
        <dbReference type="Proteomes" id="UP000284706"/>
    </source>
</evidence>
<proteinExistence type="predicted"/>
<evidence type="ECO:0000313" key="1">
    <source>
        <dbReference type="EMBL" id="PPQ76884.1"/>
    </source>
</evidence>
<sequence length="180" mass="20040">MPLPSKYGRDALCVNIVTSGAPEANLRFVNMHLGSFDSLPWRNRKMGVLADLLHAALGFTGAISPEDDGLVNKYQLPTLNRLVREDVFSWSYWRHPVTMLKPANKGSGDEAKLTMQPSHRTDSLFAQTKNGFNRNLVPPSPFSMIRRRTLIIRCIICKLVHGSGNISRLYDESTGALSAE</sequence>
<comment type="caution">
    <text evidence="1">The sequence shown here is derived from an EMBL/GenBank/DDBJ whole genome shotgun (WGS) entry which is preliminary data.</text>
</comment>
<dbReference type="InParanoid" id="A0A409WEE3"/>
<gene>
    <name evidence="1" type="ORF">CVT26_001443</name>
</gene>
<accession>A0A409WEE3</accession>
<organism evidence="1 2">
    <name type="scientific">Gymnopilus dilepis</name>
    <dbReference type="NCBI Taxonomy" id="231916"/>
    <lineage>
        <taxon>Eukaryota</taxon>
        <taxon>Fungi</taxon>
        <taxon>Dikarya</taxon>
        <taxon>Basidiomycota</taxon>
        <taxon>Agaricomycotina</taxon>
        <taxon>Agaricomycetes</taxon>
        <taxon>Agaricomycetidae</taxon>
        <taxon>Agaricales</taxon>
        <taxon>Agaricineae</taxon>
        <taxon>Hymenogastraceae</taxon>
        <taxon>Gymnopilus</taxon>
    </lineage>
</organism>
<dbReference type="EMBL" id="NHYE01005108">
    <property type="protein sequence ID" value="PPQ76884.1"/>
    <property type="molecule type" value="Genomic_DNA"/>
</dbReference>